<dbReference type="NCBIfam" id="TIGR03591">
    <property type="entry name" value="polynuc_phos"/>
    <property type="match status" value="1"/>
</dbReference>
<dbReference type="CDD" id="cd04472">
    <property type="entry name" value="S1_PNPase"/>
    <property type="match status" value="1"/>
</dbReference>
<keyword evidence="7 9" id="KW-0460">Magnesium</keyword>
<comment type="catalytic activity">
    <reaction evidence="9">
        <text>RNA(n+1) + phosphate = RNA(n) + a ribonucleoside 5'-diphosphate</text>
        <dbReference type="Rhea" id="RHEA:22096"/>
        <dbReference type="Rhea" id="RHEA-COMP:14527"/>
        <dbReference type="Rhea" id="RHEA-COMP:17342"/>
        <dbReference type="ChEBI" id="CHEBI:43474"/>
        <dbReference type="ChEBI" id="CHEBI:57930"/>
        <dbReference type="ChEBI" id="CHEBI:140395"/>
        <dbReference type="EC" id="2.7.7.8"/>
    </reaction>
</comment>
<dbReference type="InterPro" id="IPR036612">
    <property type="entry name" value="KH_dom_type_1_sf"/>
</dbReference>
<evidence type="ECO:0000256" key="6">
    <source>
        <dbReference type="ARBA" id="ARBA00022723"/>
    </source>
</evidence>
<evidence type="ECO:0000256" key="8">
    <source>
        <dbReference type="ARBA" id="ARBA00022884"/>
    </source>
</evidence>
<dbReference type="GO" id="GO:0000287">
    <property type="term" value="F:magnesium ion binding"/>
    <property type="evidence" value="ECO:0007669"/>
    <property type="project" value="UniProtKB-UniRule"/>
</dbReference>
<evidence type="ECO:0000313" key="12">
    <source>
        <dbReference type="Proteomes" id="UP000177061"/>
    </source>
</evidence>
<dbReference type="InterPro" id="IPR003029">
    <property type="entry name" value="S1_domain"/>
</dbReference>
<feature type="binding site" evidence="9">
    <location>
        <position position="512"/>
    </location>
    <ligand>
        <name>Mg(2+)</name>
        <dbReference type="ChEBI" id="CHEBI:18420"/>
    </ligand>
</feature>
<dbReference type="Proteomes" id="UP000177061">
    <property type="component" value="Unassembled WGS sequence"/>
</dbReference>
<dbReference type="SMART" id="SM00316">
    <property type="entry name" value="S1"/>
    <property type="match status" value="1"/>
</dbReference>
<keyword evidence="6 9" id="KW-0479">Metal-binding</keyword>
<dbReference type="InterPro" id="IPR036345">
    <property type="entry name" value="ExoRNase_PH_dom2_sf"/>
</dbReference>
<dbReference type="FunFam" id="3.30.230.70:FF:000002">
    <property type="entry name" value="Polyribonucleotide nucleotidyltransferase"/>
    <property type="match status" value="1"/>
</dbReference>
<sequence>MQPKQFKIDFGGRELKIEIGRLAEQANGAVLISYGETVVLATAVMSRFPREVNYLPLLVDYEEKLYAAGKIKGSRFIKREGRATDEALLTDRMIDRCLRPRFDQRIRNDIQIVATVLSFDKENDPDIPSLIASSCALLISDIPWNGPIAGLRVGRIDKNWILNPTYEAREKSDLDLVVAGTAEKINMLEIGGQEVPEKEVLEGIEFGFKHLKKIIDFQKEIAVSLNVSKAVLEIKEPTKELIEKVKDFLSPRLNEIIYQPQKTQREIGLNLLKKETIEALAGQDEETQKQVDGLFEEEIDQLVRRNILKNEKRPDGRRLDEIRPIDCQISYLFRAHGSGLFKRGNTQALSVVTLGAPGDEQTIDNMEIEEKKRFMHHYNFPPFSTGETGPMRGPGRREIGHGALAEKALLPLMPQKEEFPYAVRVVSEILSSNGSSSMASVCGSSLALMDAGVPIKAQAAGIAMGLMLTQPTANLSRDKTGMSRDKADIQQPMDYKILTDIQGPEDHHGDMDCKIAGTKKGVTAGQMDVKIEGINLEILKNVFEQARKARLFILQEMDKAISRPRAELSPFAPRILTIQIDPKKIRNVIGPQGKIINGIISETKVASIDIDDSGLIYITAKDEASGQKALSWIESLTREAKPGEIFQGKVTRILDFGAFVEILPGQEGLVHISELAPHRVEWVEDVVKLGQIIQVKVKNIDELGRINLSLKDAQK</sequence>
<evidence type="ECO:0000256" key="9">
    <source>
        <dbReference type="HAMAP-Rule" id="MF_01595"/>
    </source>
</evidence>
<dbReference type="NCBIfam" id="NF008805">
    <property type="entry name" value="PRK11824.1"/>
    <property type="match status" value="1"/>
</dbReference>
<evidence type="ECO:0000256" key="1">
    <source>
        <dbReference type="ARBA" id="ARBA00004496"/>
    </source>
</evidence>
<dbReference type="InterPro" id="IPR020568">
    <property type="entry name" value="Ribosomal_Su5_D2-typ_SF"/>
</dbReference>
<dbReference type="EMBL" id="MHNB01000026">
    <property type="protein sequence ID" value="OGZ36433.1"/>
    <property type="molecule type" value="Genomic_DNA"/>
</dbReference>
<comment type="cofactor">
    <cofactor evidence="9">
        <name>Mg(2+)</name>
        <dbReference type="ChEBI" id="CHEBI:18420"/>
    </cofactor>
</comment>
<dbReference type="InterPro" id="IPR004088">
    <property type="entry name" value="KH_dom_type_1"/>
</dbReference>
<dbReference type="SUPFAM" id="SSF46915">
    <property type="entry name" value="Polynucleotide phosphorylase/guanosine pentaphosphate synthase (PNPase/GPSI), domain 3"/>
    <property type="match status" value="1"/>
</dbReference>
<dbReference type="GO" id="GO:0003723">
    <property type="term" value="F:RNA binding"/>
    <property type="evidence" value="ECO:0007669"/>
    <property type="project" value="UniProtKB-UniRule"/>
</dbReference>
<evidence type="ECO:0000259" key="10">
    <source>
        <dbReference type="PROSITE" id="PS50126"/>
    </source>
</evidence>
<dbReference type="STRING" id="1801997.A3J64_02255"/>
<dbReference type="SUPFAM" id="SSF54211">
    <property type="entry name" value="Ribosomal protein S5 domain 2-like"/>
    <property type="match status" value="2"/>
</dbReference>
<proteinExistence type="inferred from homology"/>
<dbReference type="SUPFAM" id="SSF54791">
    <property type="entry name" value="Eukaryotic type KH-domain (KH-domain type I)"/>
    <property type="match status" value="1"/>
</dbReference>
<keyword evidence="5 9" id="KW-0548">Nucleotidyltransferase</keyword>
<dbReference type="InterPro" id="IPR012340">
    <property type="entry name" value="NA-bd_OB-fold"/>
</dbReference>
<dbReference type="InterPro" id="IPR015847">
    <property type="entry name" value="ExoRNase_PH_dom2"/>
</dbReference>
<dbReference type="GO" id="GO:0006396">
    <property type="term" value="P:RNA processing"/>
    <property type="evidence" value="ECO:0007669"/>
    <property type="project" value="InterPro"/>
</dbReference>
<dbReference type="Pfam" id="PF00575">
    <property type="entry name" value="S1"/>
    <property type="match status" value="1"/>
</dbReference>
<comment type="caution">
    <text evidence="11">The sequence shown here is derived from an EMBL/GenBank/DDBJ whole genome shotgun (WGS) entry which is preliminary data.</text>
</comment>
<dbReference type="FunFam" id="3.30.230.70:FF:000001">
    <property type="entry name" value="Polyribonucleotide nucleotidyltransferase"/>
    <property type="match status" value="1"/>
</dbReference>
<dbReference type="FunFam" id="2.40.50.140:FF:000023">
    <property type="entry name" value="Polyribonucleotide nucleotidyltransferase"/>
    <property type="match status" value="1"/>
</dbReference>
<dbReference type="InterPro" id="IPR001247">
    <property type="entry name" value="ExoRNase_PH_dom1"/>
</dbReference>
<dbReference type="SUPFAM" id="SSF55666">
    <property type="entry name" value="Ribonuclease PH domain 2-like"/>
    <property type="match status" value="2"/>
</dbReference>
<dbReference type="Pfam" id="PF03725">
    <property type="entry name" value="RNase_PH_C"/>
    <property type="match status" value="1"/>
</dbReference>
<gene>
    <name evidence="9" type="primary">pnp</name>
    <name evidence="11" type="ORF">A3J64_02255</name>
</gene>
<dbReference type="PROSITE" id="PS50084">
    <property type="entry name" value="KH_TYPE_1"/>
    <property type="match status" value="1"/>
</dbReference>
<keyword evidence="4 9" id="KW-0808">Transferase</keyword>
<evidence type="ECO:0000256" key="3">
    <source>
        <dbReference type="ARBA" id="ARBA00022490"/>
    </source>
</evidence>
<dbReference type="Pfam" id="PF00013">
    <property type="entry name" value="KH_1"/>
    <property type="match status" value="1"/>
</dbReference>
<evidence type="ECO:0000256" key="5">
    <source>
        <dbReference type="ARBA" id="ARBA00022695"/>
    </source>
</evidence>
<protein>
    <recommendedName>
        <fullName evidence="9">Polyribonucleotide nucleotidyltransferase</fullName>
        <ecNumber evidence="9">2.7.7.8</ecNumber>
    </recommendedName>
    <alternativeName>
        <fullName evidence="9">Polynucleotide phosphorylase</fullName>
        <shortName evidence="9">PNPase</shortName>
    </alternativeName>
</protein>
<dbReference type="FunFam" id="3.30.1370.10:FF:000001">
    <property type="entry name" value="Polyribonucleotide nucleotidyltransferase"/>
    <property type="match status" value="1"/>
</dbReference>
<evidence type="ECO:0000256" key="2">
    <source>
        <dbReference type="ARBA" id="ARBA00007404"/>
    </source>
</evidence>
<evidence type="ECO:0000256" key="4">
    <source>
        <dbReference type="ARBA" id="ARBA00022679"/>
    </source>
</evidence>
<dbReference type="Pfam" id="PF01138">
    <property type="entry name" value="RNase_PH"/>
    <property type="match status" value="2"/>
</dbReference>
<dbReference type="GO" id="GO:0006402">
    <property type="term" value="P:mRNA catabolic process"/>
    <property type="evidence" value="ECO:0007669"/>
    <property type="project" value="UniProtKB-UniRule"/>
</dbReference>
<dbReference type="Pfam" id="PF03726">
    <property type="entry name" value="PNPase"/>
    <property type="match status" value="1"/>
</dbReference>
<dbReference type="InterPro" id="IPR036456">
    <property type="entry name" value="PNPase_PH_RNA-bd_sf"/>
</dbReference>
<keyword evidence="3 9" id="KW-0963">Cytoplasm</keyword>
<evidence type="ECO:0000256" key="7">
    <source>
        <dbReference type="ARBA" id="ARBA00022842"/>
    </source>
</evidence>
<dbReference type="CDD" id="cd11364">
    <property type="entry name" value="RNase_PH_PNPase_2"/>
    <property type="match status" value="1"/>
</dbReference>
<reference evidence="11 12" key="1">
    <citation type="journal article" date="2016" name="Nat. Commun.">
        <title>Thousands of microbial genomes shed light on interconnected biogeochemical processes in an aquifer system.</title>
        <authorList>
            <person name="Anantharaman K."/>
            <person name="Brown C.T."/>
            <person name="Hug L.A."/>
            <person name="Sharon I."/>
            <person name="Castelle C.J."/>
            <person name="Probst A.J."/>
            <person name="Thomas B.C."/>
            <person name="Singh A."/>
            <person name="Wilkins M.J."/>
            <person name="Karaoz U."/>
            <person name="Brodie E.L."/>
            <person name="Williams K.H."/>
            <person name="Hubbard S.S."/>
            <person name="Banfield J.F."/>
        </authorList>
    </citation>
    <scope>NUCLEOTIDE SEQUENCE [LARGE SCALE GENOMIC DNA]</scope>
</reference>
<comment type="subcellular location">
    <subcellularLocation>
        <location evidence="1 9">Cytoplasm</location>
    </subcellularLocation>
</comment>
<dbReference type="Gene3D" id="2.40.50.140">
    <property type="entry name" value="Nucleic acid-binding proteins"/>
    <property type="match status" value="1"/>
</dbReference>
<dbReference type="PIRSF" id="PIRSF005499">
    <property type="entry name" value="PNPase"/>
    <property type="match status" value="1"/>
</dbReference>
<dbReference type="CDD" id="cd02393">
    <property type="entry name" value="KH-I_PNPase"/>
    <property type="match status" value="1"/>
</dbReference>
<comment type="similarity">
    <text evidence="2 9">Belongs to the polyribonucleotide nucleotidyltransferase family.</text>
</comment>
<dbReference type="PANTHER" id="PTHR11252:SF0">
    <property type="entry name" value="POLYRIBONUCLEOTIDE NUCLEOTIDYLTRANSFERASE 1, MITOCHONDRIAL"/>
    <property type="match status" value="1"/>
</dbReference>
<dbReference type="InterPro" id="IPR015848">
    <property type="entry name" value="PNPase_PH_RNA-bd_bac/org-type"/>
</dbReference>
<dbReference type="InterPro" id="IPR012162">
    <property type="entry name" value="PNPase"/>
</dbReference>
<dbReference type="GO" id="GO:0000175">
    <property type="term" value="F:3'-5'-RNA exonuclease activity"/>
    <property type="evidence" value="ECO:0007669"/>
    <property type="project" value="TreeGrafter"/>
</dbReference>
<feature type="binding site" evidence="9">
    <location>
        <position position="506"/>
    </location>
    <ligand>
        <name>Mg(2+)</name>
        <dbReference type="ChEBI" id="CHEBI:18420"/>
    </ligand>
</feature>
<dbReference type="PROSITE" id="PS50126">
    <property type="entry name" value="S1"/>
    <property type="match status" value="1"/>
</dbReference>
<name>A0A1G2FEF6_9BACT</name>
<dbReference type="PANTHER" id="PTHR11252">
    <property type="entry name" value="POLYRIBONUCLEOTIDE NUCLEOTIDYLTRANSFERASE"/>
    <property type="match status" value="1"/>
</dbReference>
<keyword evidence="8 9" id="KW-0694">RNA-binding</keyword>
<dbReference type="EC" id="2.7.7.8" evidence="9"/>
<dbReference type="SMART" id="SM00322">
    <property type="entry name" value="KH"/>
    <property type="match status" value="1"/>
</dbReference>
<dbReference type="GO" id="GO:0004654">
    <property type="term" value="F:polyribonucleotide nucleotidyltransferase activity"/>
    <property type="evidence" value="ECO:0007669"/>
    <property type="project" value="UniProtKB-UniRule"/>
</dbReference>
<dbReference type="AlphaFoldDB" id="A0A1G2FEF6"/>
<comment type="function">
    <text evidence="9">Involved in mRNA degradation. Catalyzes the phosphorolysis of single-stranded polyribonucleotides processively in the 3'- to 5'-direction.</text>
</comment>
<dbReference type="InterPro" id="IPR004087">
    <property type="entry name" value="KH_dom"/>
</dbReference>
<dbReference type="SUPFAM" id="SSF50249">
    <property type="entry name" value="Nucleic acid-binding proteins"/>
    <property type="match status" value="1"/>
</dbReference>
<feature type="domain" description="S1 motif" evidence="10">
    <location>
        <begin position="643"/>
        <end position="711"/>
    </location>
</feature>
<organism evidence="11 12">
    <name type="scientific">Candidatus Portnoybacteria bacterium RIFCSPHIGHO2_12_FULL_38_9</name>
    <dbReference type="NCBI Taxonomy" id="1801997"/>
    <lineage>
        <taxon>Bacteria</taxon>
        <taxon>Candidatus Portnoyibacteriota</taxon>
    </lineage>
</organism>
<dbReference type="CDD" id="cd11363">
    <property type="entry name" value="RNase_PH_PNPase_1"/>
    <property type="match status" value="1"/>
</dbReference>
<dbReference type="Gene3D" id="3.30.230.70">
    <property type="entry name" value="GHMP Kinase, N-terminal domain"/>
    <property type="match status" value="2"/>
</dbReference>
<dbReference type="GO" id="GO:0005829">
    <property type="term" value="C:cytosol"/>
    <property type="evidence" value="ECO:0007669"/>
    <property type="project" value="UniProtKB-ARBA"/>
</dbReference>
<dbReference type="InterPro" id="IPR027408">
    <property type="entry name" value="PNPase/RNase_PH_dom_sf"/>
</dbReference>
<dbReference type="Gene3D" id="3.30.1370.10">
    <property type="entry name" value="K Homology domain, type 1"/>
    <property type="match status" value="1"/>
</dbReference>
<dbReference type="HAMAP" id="MF_01595">
    <property type="entry name" value="PNPase"/>
    <property type="match status" value="1"/>
</dbReference>
<accession>A0A1G2FEF6</accession>
<evidence type="ECO:0000313" key="11">
    <source>
        <dbReference type="EMBL" id="OGZ36433.1"/>
    </source>
</evidence>